<dbReference type="Pfam" id="PF14759">
    <property type="entry name" value="Reductase_C"/>
    <property type="match status" value="1"/>
</dbReference>
<dbReference type="InterPro" id="IPR017941">
    <property type="entry name" value="Rieske_2Fe-2S"/>
</dbReference>
<feature type="domain" description="Rieske" evidence="9">
    <location>
        <begin position="2"/>
        <end position="80"/>
    </location>
</feature>
<reference evidence="10 11" key="1">
    <citation type="submission" date="2019-04" db="EMBL/GenBank/DDBJ databases">
        <authorList>
            <consortium name="Wellcome Sanger Institute Data Sharing"/>
        </authorList>
    </citation>
    <scope>NUCLEOTIDE SEQUENCE [LARGE SCALE GENOMIC DNA]</scope>
</reference>
<dbReference type="GO" id="GO:0046872">
    <property type="term" value="F:metal ion binding"/>
    <property type="evidence" value="ECO:0007669"/>
    <property type="project" value="UniProtKB-KW"/>
</dbReference>
<dbReference type="InterPro" id="IPR036922">
    <property type="entry name" value="Rieske_2Fe-2S_sf"/>
</dbReference>
<evidence type="ECO:0000256" key="7">
    <source>
        <dbReference type="ARBA" id="ARBA00023004"/>
    </source>
</evidence>
<dbReference type="Pfam" id="PF07992">
    <property type="entry name" value="Pyr_redox_2"/>
    <property type="match status" value="2"/>
</dbReference>
<dbReference type="Ensembl" id="ENSSFOT00015010459.2">
    <property type="protein sequence ID" value="ENSSFOP00015010318.2"/>
    <property type="gene ID" value="ENSSFOG00015006547.2"/>
</dbReference>
<sequence length="428" mass="47548">SICLCPSISLRMMEVEVGHQNVLLIHSEGEYSAIGNQCTHYGAPLSKGVLSGTRVRCPWHGSCFNVKTGDLEEYPGIDCLFVVDDMCSRVPGDNRTVLLIGGGPASLVCAETLRQENYTGRIIMVTREELLPYDKTTLSKVMNVQSDSILMRRMEFYHQHDIEVRLHKEAVSVDVEKKIVTFDDGSQQSYSQLLISTGCRLNPECLLIVSPLLKMLAEKNVKFYMNDSITEIKGEKGKVKEVVLKSGVVLPADVLIIGIASVSPINNTNRWDSFSLCYSIPSLLSKHMRTNVADAFSAGDVASFPLAMLKDQKVSVGHWQMAQAQGRTAALNMLNKQVELKSIPFYWTVLLGQTFRYVGYGEGYTDVVLKWKREDTFLAFYIKDNEVVAAVSLNYDPAVSLVADRIASGKAISKVEAESEEISWLKLP</sequence>
<evidence type="ECO:0000256" key="2">
    <source>
        <dbReference type="ARBA" id="ARBA00022630"/>
    </source>
</evidence>
<evidence type="ECO:0000256" key="5">
    <source>
        <dbReference type="ARBA" id="ARBA00022827"/>
    </source>
</evidence>
<organism evidence="10 11">
    <name type="scientific">Scleropages formosus</name>
    <name type="common">Asian bonytongue</name>
    <name type="synonym">Osteoglossum formosum</name>
    <dbReference type="NCBI Taxonomy" id="113540"/>
    <lineage>
        <taxon>Eukaryota</taxon>
        <taxon>Metazoa</taxon>
        <taxon>Chordata</taxon>
        <taxon>Craniata</taxon>
        <taxon>Vertebrata</taxon>
        <taxon>Euteleostomi</taxon>
        <taxon>Actinopterygii</taxon>
        <taxon>Neopterygii</taxon>
        <taxon>Teleostei</taxon>
        <taxon>Osteoglossocephala</taxon>
        <taxon>Osteoglossomorpha</taxon>
        <taxon>Osteoglossiformes</taxon>
        <taxon>Osteoglossidae</taxon>
        <taxon>Scleropages</taxon>
    </lineage>
</organism>
<name>A0A8C9RAF3_SCLFO</name>
<keyword evidence="5" id="KW-0274">FAD</keyword>
<dbReference type="InterPro" id="IPR050446">
    <property type="entry name" value="FAD-oxidoreductase/Apoptosis"/>
</dbReference>
<keyword evidence="8" id="KW-0411">Iron-sulfur</keyword>
<dbReference type="Gene3D" id="3.50.50.60">
    <property type="entry name" value="FAD/NAD(P)-binding domain"/>
    <property type="match status" value="2"/>
</dbReference>
<keyword evidence="3" id="KW-0001">2Fe-2S</keyword>
<dbReference type="PANTHER" id="PTHR43557">
    <property type="entry name" value="APOPTOSIS-INDUCING FACTOR 1"/>
    <property type="match status" value="1"/>
</dbReference>
<reference evidence="10" key="3">
    <citation type="submission" date="2025-09" db="UniProtKB">
        <authorList>
            <consortium name="Ensembl"/>
        </authorList>
    </citation>
    <scope>IDENTIFICATION</scope>
</reference>
<dbReference type="GO" id="GO:0016651">
    <property type="term" value="F:oxidoreductase activity, acting on NAD(P)H"/>
    <property type="evidence" value="ECO:0007669"/>
    <property type="project" value="TreeGrafter"/>
</dbReference>
<dbReference type="InterPro" id="IPR016156">
    <property type="entry name" value="FAD/NAD-linked_Rdtase_dimer_sf"/>
</dbReference>
<keyword evidence="2" id="KW-0285">Flavoprotein</keyword>
<dbReference type="SUPFAM" id="SSF55424">
    <property type="entry name" value="FAD/NAD-linked reductases, dimerisation (C-terminal) domain"/>
    <property type="match status" value="1"/>
</dbReference>
<keyword evidence="11" id="KW-1185">Reference proteome</keyword>
<dbReference type="SUPFAM" id="SSF51905">
    <property type="entry name" value="FAD/NAD(P)-binding domain"/>
    <property type="match status" value="1"/>
</dbReference>
<keyword evidence="4" id="KW-0479">Metal-binding</keyword>
<dbReference type="InterPro" id="IPR028202">
    <property type="entry name" value="Reductase_C"/>
</dbReference>
<dbReference type="AlphaFoldDB" id="A0A8C9RAF3"/>
<evidence type="ECO:0000256" key="6">
    <source>
        <dbReference type="ARBA" id="ARBA00023002"/>
    </source>
</evidence>
<evidence type="ECO:0000256" key="4">
    <source>
        <dbReference type="ARBA" id="ARBA00022723"/>
    </source>
</evidence>
<dbReference type="GO" id="GO:0005737">
    <property type="term" value="C:cytoplasm"/>
    <property type="evidence" value="ECO:0007669"/>
    <property type="project" value="TreeGrafter"/>
</dbReference>
<evidence type="ECO:0000256" key="3">
    <source>
        <dbReference type="ARBA" id="ARBA00022714"/>
    </source>
</evidence>
<evidence type="ECO:0000256" key="8">
    <source>
        <dbReference type="ARBA" id="ARBA00023014"/>
    </source>
</evidence>
<dbReference type="Gene3D" id="3.30.390.30">
    <property type="match status" value="1"/>
</dbReference>
<dbReference type="GeneTree" id="ENSGT00940000166421"/>
<dbReference type="PANTHER" id="PTHR43557:SF9">
    <property type="entry name" value="APOPTOSIS-INDUCING FACTOR 3-LIKE"/>
    <property type="match status" value="1"/>
</dbReference>
<dbReference type="InterPro" id="IPR036188">
    <property type="entry name" value="FAD/NAD-bd_sf"/>
</dbReference>
<dbReference type="Pfam" id="PF00355">
    <property type="entry name" value="Rieske"/>
    <property type="match status" value="1"/>
</dbReference>
<accession>A0A8C9RAF3</accession>
<evidence type="ECO:0000313" key="11">
    <source>
        <dbReference type="Proteomes" id="UP000694397"/>
    </source>
</evidence>
<dbReference type="Gene3D" id="2.102.10.10">
    <property type="entry name" value="Rieske [2Fe-2S] iron-sulphur domain"/>
    <property type="match status" value="1"/>
</dbReference>
<dbReference type="SUPFAM" id="SSF50022">
    <property type="entry name" value="ISP domain"/>
    <property type="match status" value="1"/>
</dbReference>
<dbReference type="PRINTS" id="PR00469">
    <property type="entry name" value="PNDRDTASEII"/>
</dbReference>
<comment type="similarity">
    <text evidence="1">Belongs to the FAD-dependent oxidoreductase family.</text>
</comment>
<dbReference type="OrthoDB" id="432169at2759"/>
<evidence type="ECO:0000259" key="9">
    <source>
        <dbReference type="PROSITE" id="PS51296"/>
    </source>
</evidence>
<evidence type="ECO:0000256" key="1">
    <source>
        <dbReference type="ARBA" id="ARBA00006442"/>
    </source>
</evidence>
<dbReference type="GO" id="GO:0051537">
    <property type="term" value="F:2 iron, 2 sulfur cluster binding"/>
    <property type="evidence" value="ECO:0007669"/>
    <property type="project" value="UniProtKB-KW"/>
</dbReference>
<protein>
    <submittedName>
        <fullName evidence="10">Apoptosis inducing factor mitochondria associated 5</fullName>
    </submittedName>
</protein>
<evidence type="ECO:0000313" key="10">
    <source>
        <dbReference type="Ensembl" id="ENSSFOP00015010318.2"/>
    </source>
</evidence>
<reference evidence="10" key="2">
    <citation type="submission" date="2025-08" db="UniProtKB">
        <authorList>
            <consortium name="Ensembl"/>
        </authorList>
    </citation>
    <scope>IDENTIFICATION</scope>
</reference>
<dbReference type="Proteomes" id="UP000694397">
    <property type="component" value="Chromosome 4"/>
</dbReference>
<proteinExistence type="inferred from homology"/>
<keyword evidence="6" id="KW-0560">Oxidoreductase</keyword>
<dbReference type="PROSITE" id="PS51296">
    <property type="entry name" value="RIESKE"/>
    <property type="match status" value="1"/>
</dbReference>
<keyword evidence="7" id="KW-0408">Iron</keyword>
<dbReference type="InterPro" id="IPR023753">
    <property type="entry name" value="FAD/NAD-binding_dom"/>
</dbReference>